<feature type="chain" id="PRO_5041260601" description="Ionotropic receptor" evidence="9">
    <location>
        <begin position="22"/>
        <end position="583"/>
    </location>
</feature>
<keyword evidence="4 8" id="KW-1133">Transmembrane helix</keyword>
<evidence type="ECO:0000256" key="4">
    <source>
        <dbReference type="ARBA" id="ARBA00022989"/>
    </source>
</evidence>
<name>A0AA38IWR4_9CUCU</name>
<dbReference type="EMBL" id="JALNTZ010000002">
    <property type="protein sequence ID" value="KAJ3663153.1"/>
    <property type="molecule type" value="Genomic_DNA"/>
</dbReference>
<dbReference type="InterPro" id="IPR052192">
    <property type="entry name" value="Insect_Ionotropic_Sensory_Rcpt"/>
</dbReference>
<dbReference type="GO" id="GO:0005886">
    <property type="term" value="C:plasma membrane"/>
    <property type="evidence" value="ECO:0007669"/>
    <property type="project" value="UniProtKB-SubCell"/>
</dbReference>
<dbReference type="Proteomes" id="UP001168821">
    <property type="component" value="Unassembled WGS sequence"/>
</dbReference>
<keyword evidence="2" id="KW-1003">Cell membrane</keyword>
<evidence type="ECO:0000256" key="6">
    <source>
        <dbReference type="ARBA" id="ARBA00023170"/>
    </source>
</evidence>
<gene>
    <name evidence="10" type="ORF">Zmor_007460</name>
</gene>
<evidence type="ECO:0000256" key="9">
    <source>
        <dbReference type="SAM" id="SignalP"/>
    </source>
</evidence>
<keyword evidence="7" id="KW-0325">Glycoprotein</keyword>
<accession>A0AA38IWR4</accession>
<feature type="transmembrane region" description="Helical" evidence="8">
    <location>
        <begin position="313"/>
        <end position="332"/>
    </location>
</feature>
<keyword evidence="11" id="KW-1185">Reference proteome</keyword>
<feature type="transmembrane region" description="Helical" evidence="8">
    <location>
        <begin position="368"/>
        <end position="390"/>
    </location>
</feature>
<evidence type="ECO:0000256" key="1">
    <source>
        <dbReference type="ARBA" id="ARBA00004651"/>
    </source>
</evidence>
<evidence type="ECO:0000256" key="8">
    <source>
        <dbReference type="SAM" id="Phobius"/>
    </source>
</evidence>
<comment type="subcellular location">
    <subcellularLocation>
        <location evidence="1">Cell membrane</location>
        <topology evidence="1">Multi-pass membrane protein</topology>
    </subcellularLocation>
</comment>
<dbReference type="SUPFAM" id="SSF53850">
    <property type="entry name" value="Periplasmic binding protein-like II"/>
    <property type="match status" value="1"/>
</dbReference>
<dbReference type="PANTHER" id="PTHR42643">
    <property type="entry name" value="IONOTROPIC RECEPTOR 20A-RELATED"/>
    <property type="match status" value="1"/>
</dbReference>
<keyword evidence="5 8" id="KW-0472">Membrane</keyword>
<evidence type="ECO:0000256" key="5">
    <source>
        <dbReference type="ARBA" id="ARBA00023136"/>
    </source>
</evidence>
<sequence length="583" mass="67803">MHFYRFVVLKALICLVQTHHAIIPADNFVTEQLKKYFIHYYRNYSAKNEYHLCNYVNVKYSCARDISDWTIKSNECPSIIPEKVDYLSKRLHQPSAHFLFMCSINELNSTIEILKNYTFWNSKAEHHFVICEVITDLQFLDNFLKYIWKKRILNFVVVFIFNKLEIISLNPFKANQIMNITRHPEQLFLNKLLNMHGYQLNVSLFEQGSLLFKDNEKWYGMDYKVLKQVASVMNFSIKIVEPSSYDHTAAYNDVSSGKTEFCFNSFIRTYIGGNKFVGAEYTVLREPDVIIMLMPINSASRHSISMVTIFDSVAWLLIIILTALISTILTVSSGSKHPSFSRFFLYTLNSLLGNGIPDFDNKRFTVKLYLIIYILGTIIIRTAFNCFLISCIVKPSSVAQLTTVKELAASKIPIYSSEILTTLIPKEYGLKHQYVIVGADERTNRLYNLDTRGAYLVTLRIAKHFLDLVKGYKKDVPFYILEEPLMPGINCYLFQKDSPYIDRVNSILLQEVQFQWTTYGEERKKQDVKNTGDEDTVVLTIRHFESLFYLLSFALGFSFVVFLIEILTACGKEKQFRSKRHKY</sequence>
<evidence type="ECO:0008006" key="12">
    <source>
        <dbReference type="Google" id="ProtNLM"/>
    </source>
</evidence>
<dbReference type="Gene3D" id="3.40.190.10">
    <property type="entry name" value="Periplasmic binding protein-like II"/>
    <property type="match status" value="1"/>
</dbReference>
<keyword evidence="6" id="KW-0675">Receptor</keyword>
<protein>
    <recommendedName>
        <fullName evidence="12">Ionotropic receptor</fullName>
    </recommendedName>
</protein>
<evidence type="ECO:0000256" key="7">
    <source>
        <dbReference type="ARBA" id="ARBA00023180"/>
    </source>
</evidence>
<keyword evidence="3 8" id="KW-0812">Transmembrane</keyword>
<evidence type="ECO:0000313" key="11">
    <source>
        <dbReference type="Proteomes" id="UP001168821"/>
    </source>
</evidence>
<feature type="signal peptide" evidence="9">
    <location>
        <begin position="1"/>
        <end position="21"/>
    </location>
</feature>
<evidence type="ECO:0000256" key="2">
    <source>
        <dbReference type="ARBA" id="ARBA00022475"/>
    </source>
</evidence>
<reference evidence="10" key="1">
    <citation type="journal article" date="2023" name="G3 (Bethesda)">
        <title>Whole genome assemblies of Zophobas morio and Tenebrio molitor.</title>
        <authorList>
            <person name="Kaur S."/>
            <person name="Stinson S.A."/>
            <person name="diCenzo G.C."/>
        </authorList>
    </citation>
    <scope>NUCLEOTIDE SEQUENCE</scope>
    <source>
        <strain evidence="10">QUZm001</strain>
    </source>
</reference>
<proteinExistence type="predicted"/>
<comment type="caution">
    <text evidence="10">The sequence shown here is derived from an EMBL/GenBank/DDBJ whole genome shotgun (WGS) entry which is preliminary data.</text>
</comment>
<organism evidence="10 11">
    <name type="scientific">Zophobas morio</name>
    <dbReference type="NCBI Taxonomy" id="2755281"/>
    <lineage>
        <taxon>Eukaryota</taxon>
        <taxon>Metazoa</taxon>
        <taxon>Ecdysozoa</taxon>
        <taxon>Arthropoda</taxon>
        <taxon>Hexapoda</taxon>
        <taxon>Insecta</taxon>
        <taxon>Pterygota</taxon>
        <taxon>Neoptera</taxon>
        <taxon>Endopterygota</taxon>
        <taxon>Coleoptera</taxon>
        <taxon>Polyphaga</taxon>
        <taxon>Cucujiformia</taxon>
        <taxon>Tenebrionidae</taxon>
        <taxon>Zophobas</taxon>
    </lineage>
</organism>
<evidence type="ECO:0000313" key="10">
    <source>
        <dbReference type="EMBL" id="KAJ3663153.1"/>
    </source>
</evidence>
<keyword evidence="9" id="KW-0732">Signal</keyword>
<dbReference type="AlphaFoldDB" id="A0AA38IWR4"/>
<feature type="transmembrane region" description="Helical" evidence="8">
    <location>
        <begin position="547"/>
        <end position="570"/>
    </location>
</feature>
<dbReference type="PANTHER" id="PTHR42643:SF35">
    <property type="entry name" value="IONOTROPIC RECEPTOR 68A, ISOFORM A"/>
    <property type="match status" value="1"/>
</dbReference>
<evidence type="ECO:0000256" key="3">
    <source>
        <dbReference type="ARBA" id="ARBA00022692"/>
    </source>
</evidence>